<proteinExistence type="predicted"/>
<name>A0A0L0G8A8_9EUKA</name>
<gene>
    <name evidence="1" type="ORF">SARC_02663</name>
</gene>
<organism evidence="1 2">
    <name type="scientific">Sphaeroforma arctica JP610</name>
    <dbReference type="NCBI Taxonomy" id="667725"/>
    <lineage>
        <taxon>Eukaryota</taxon>
        <taxon>Ichthyosporea</taxon>
        <taxon>Ichthyophonida</taxon>
        <taxon>Sphaeroforma</taxon>
    </lineage>
</organism>
<evidence type="ECO:0000313" key="1">
    <source>
        <dbReference type="EMBL" id="KNC85139.1"/>
    </source>
</evidence>
<dbReference type="EMBL" id="KQ241718">
    <property type="protein sequence ID" value="KNC85139.1"/>
    <property type="molecule type" value="Genomic_DNA"/>
</dbReference>
<dbReference type="Proteomes" id="UP000054560">
    <property type="component" value="Unassembled WGS sequence"/>
</dbReference>
<dbReference type="AlphaFoldDB" id="A0A0L0G8A8"/>
<accession>A0A0L0G8A8</accession>
<dbReference type="RefSeq" id="XP_014159041.1">
    <property type="nucleotide sequence ID" value="XM_014303566.1"/>
</dbReference>
<dbReference type="GeneID" id="25903167"/>
<sequence length="112" mass="12524">SNKFTSANHCYSTSTAYEVVFTTGPISNNKCASANYCYSTSLANFLTRLLCLELIHPSVAADCHSCTLYRTNRAEHWTILRAHHIALTFQYMSCGPFRPAAVSNGYYKPFVI</sequence>
<keyword evidence="2" id="KW-1185">Reference proteome</keyword>
<evidence type="ECO:0000313" key="2">
    <source>
        <dbReference type="Proteomes" id="UP000054560"/>
    </source>
</evidence>
<feature type="non-terminal residue" evidence="1">
    <location>
        <position position="1"/>
    </location>
</feature>
<reference evidence="1 2" key="1">
    <citation type="submission" date="2011-02" db="EMBL/GenBank/DDBJ databases">
        <title>The Genome Sequence of Sphaeroforma arctica JP610.</title>
        <authorList>
            <consortium name="The Broad Institute Genome Sequencing Platform"/>
            <person name="Russ C."/>
            <person name="Cuomo C."/>
            <person name="Young S.K."/>
            <person name="Zeng Q."/>
            <person name="Gargeya S."/>
            <person name="Alvarado L."/>
            <person name="Berlin A."/>
            <person name="Chapman S.B."/>
            <person name="Chen Z."/>
            <person name="Freedman E."/>
            <person name="Gellesch M."/>
            <person name="Goldberg J."/>
            <person name="Griggs A."/>
            <person name="Gujja S."/>
            <person name="Heilman E."/>
            <person name="Heiman D."/>
            <person name="Howarth C."/>
            <person name="Mehta T."/>
            <person name="Neiman D."/>
            <person name="Pearson M."/>
            <person name="Roberts A."/>
            <person name="Saif S."/>
            <person name="Shea T."/>
            <person name="Shenoy N."/>
            <person name="Sisk P."/>
            <person name="Stolte C."/>
            <person name="Sykes S."/>
            <person name="White J."/>
            <person name="Yandava C."/>
            <person name="Burger G."/>
            <person name="Gray M.W."/>
            <person name="Holland P.W.H."/>
            <person name="King N."/>
            <person name="Lang F.B.F."/>
            <person name="Roger A.J."/>
            <person name="Ruiz-Trillo I."/>
            <person name="Haas B."/>
            <person name="Nusbaum C."/>
            <person name="Birren B."/>
        </authorList>
    </citation>
    <scope>NUCLEOTIDE SEQUENCE [LARGE SCALE GENOMIC DNA]</scope>
    <source>
        <strain evidence="1 2">JP610</strain>
    </source>
</reference>
<protein>
    <submittedName>
        <fullName evidence="1">Uncharacterized protein</fullName>
    </submittedName>
</protein>